<dbReference type="AlphaFoldDB" id="A0A6N2KEG5"/>
<proteinExistence type="predicted"/>
<reference evidence="1" key="1">
    <citation type="submission" date="2019-03" db="EMBL/GenBank/DDBJ databases">
        <authorList>
            <person name="Mank J."/>
            <person name="Almeida P."/>
        </authorList>
    </citation>
    <scope>NUCLEOTIDE SEQUENCE</scope>
    <source>
        <strain evidence="1">78183</strain>
    </source>
</reference>
<organism evidence="1">
    <name type="scientific">Salix viminalis</name>
    <name type="common">Common osier</name>
    <name type="synonym">Basket willow</name>
    <dbReference type="NCBI Taxonomy" id="40686"/>
    <lineage>
        <taxon>Eukaryota</taxon>
        <taxon>Viridiplantae</taxon>
        <taxon>Streptophyta</taxon>
        <taxon>Embryophyta</taxon>
        <taxon>Tracheophyta</taxon>
        <taxon>Spermatophyta</taxon>
        <taxon>Magnoliopsida</taxon>
        <taxon>eudicotyledons</taxon>
        <taxon>Gunneridae</taxon>
        <taxon>Pentapetalae</taxon>
        <taxon>rosids</taxon>
        <taxon>fabids</taxon>
        <taxon>Malpighiales</taxon>
        <taxon>Salicaceae</taxon>
        <taxon>Saliceae</taxon>
        <taxon>Salix</taxon>
    </lineage>
</organism>
<evidence type="ECO:0000313" key="1">
    <source>
        <dbReference type="EMBL" id="VFU26563.1"/>
    </source>
</evidence>
<gene>
    <name evidence="1" type="ORF">SVIM_LOCUS71781</name>
</gene>
<protein>
    <submittedName>
        <fullName evidence="1">Uncharacterized protein</fullName>
    </submittedName>
</protein>
<dbReference type="EMBL" id="CAADRP010000320">
    <property type="protein sequence ID" value="VFU26563.1"/>
    <property type="molecule type" value="Genomic_DNA"/>
</dbReference>
<accession>A0A6N2KEG5</accession>
<name>A0A6N2KEG5_SALVM</name>
<sequence>MRVVHISMRYDHFKVATNHDLLPSLWSTESGLNSAKFLEKELTISFLLLSVAFTLLDCFKPQESICDRCYRSNSR</sequence>